<dbReference type="RefSeq" id="WP_136336261.1">
    <property type="nucleotide sequence ID" value="NZ_QXMP01000010.1"/>
</dbReference>
<evidence type="ECO:0000256" key="3">
    <source>
        <dbReference type="RuleBase" id="RU363015"/>
    </source>
</evidence>
<dbReference type="GO" id="GO:0008714">
    <property type="term" value="F:AMP nucleosidase activity"/>
    <property type="evidence" value="ECO:0007669"/>
    <property type="project" value="UniProtKB-EC"/>
</dbReference>
<dbReference type="Gene3D" id="3.40.50.450">
    <property type="match status" value="1"/>
</dbReference>
<proteinExistence type="inferred from homology"/>
<dbReference type="GO" id="GO:0005829">
    <property type="term" value="C:cytosol"/>
    <property type="evidence" value="ECO:0007669"/>
    <property type="project" value="TreeGrafter"/>
</dbReference>
<comment type="caution">
    <text evidence="4">The sequence shown here is derived from an EMBL/GenBank/DDBJ whole genome shotgun (WGS) entry which is preliminary data.</text>
</comment>
<evidence type="ECO:0000313" key="4">
    <source>
        <dbReference type="EMBL" id="THD68056.1"/>
    </source>
</evidence>
<reference evidence="4 5" key="1">
    <citation type="submission" date="2019-04" db="EMBL/GenBank/DDBJ databases">
        <title>Draft genome sequence of Robertkochia marina CC-AMO-30D.</title>
        <authorList>
            <person name="Hameed A."/>
            <person name="Lin S.-Y."/>
            <person name="Shahina M."/>
            <person name="Lai W.-A."/>
            <person name="Young C.-C."/>
        </authorList>
    </citation>
    <scope>NUCLEOTIDE SEQUENCE [LARGE SCALE GENOMIC DNA]</scope>
    <source>
        <strain evidence="4 5">CC-AMO-30D</strain>
    </source>
</reference>
<dbReference type="NCBIfam" id="TIGR00730">
    <property type="entry name" value="Rossman fold protein, TIGR00730 family"/>
    <property type="match status" value="1"/>
</dbReference>
<name>A0A4V3UY96_9FLAO</name>
<dbReference type="OrthoDB" id="9801098at2"/>
<evidence type="ECO:0000256" key="1">
    <source>
        <dbReference type="ARBA" id="ARBA00000274"/>
    </source>
</evidence>
<dbReference type="EC" id="3.2.2.n1" evidence="3"/>
<dbReference type="PANTHER" id="PTHR31223:SF70">
    <property type="entry name" value="LOG FAMILY PROTEIN YJL055W"/>
    <property type="match status" value="1"/>
</dbReference>
<dbReference type="PANTHER" id="PTHR31223">
    <property type="entry name" value="LOG FAMILY PROTEIN YJL055W"/>
    <property type="match status" value="1"/>
</dbReference>
<organism evidence="4 5">
    <name type="scientific">Robertkochia marina</name>
    <dbReference type="NCBI Taxonomy" id="1227945"/>
    <lineage>
        <taxon>Bacteria</taxon>
        <taxon>Pseudomonadati</taxon>
        <taxon>Bacteroidota</taxon>
        <taxon>Flavobacteriia</taxon>
        <taxon>Flavobacteriales</taxon>
        <taxon>Flavobacteriaceae</taxon>
        <taxon>Robertkochia</taxon>
    </lineage>
</organism>
<dbReference type="GO" id="GO:0009691">
    <property type="term" value="P:cytokinin biosynthetic process"/>
    <property type="evidence" value="ECO:0007669"/>
    <property type="project" value="UniProtKB-UniRule"/>
</dbReference>
<dbReference type="EMBL" id="SSMC01000002">
    <property type="protein sequence ID" value="THD68056.1"/>
    <property type="molecule type" value="Genomic_DNA"/>
</dbReference>
<dbReference type="SUPFAM" id="SSF102405">
    <property type="entry name" value="MCP/YpsA-like"/>
    <property type="match status" value="1"/>
</dbReference>
<evidence type="ECO:0000313" key="5">
    <source>
        <dbReference type="Proteomes" id="UP000305939"/>
    </source>
</evidence>
<comment type="catalytic activity">
    <reaction evidence="1">
        <text>AMP + H2O = D-ribose 5-phosphate + adenine</text>
        <dbReference type="Rhea" id="RHEA:20129"/>
        <dbReference type="ChEBI" id="CHEBI:15377"/>
        <dbReference type="ChEBI" id="CHEBI:16708"/>
        <dbReference type="ChEBI" id="CHEBI:78346"/>
        <dbReference type="ChEBI" id="CHEBI:456215"/>
        <dbReference type="EC" id="3.2.2.4"/>
    </reaction>
</comment>
<accession>A0A4V3UY96</accession>
<dbReference type="Pfam" id="PF03641">
    <property type="entry name" value="Lysine_decarbox"/>
    <property type="match status" value="1"/>
</dbReference>
<dbReference type="Proteomes" id="UP000305939">
    <property type="component" value="Unassembled WGS sequence"/>
</dbReference>
<dbReference type="InterPro" id="IPR005269">
    <property type="entry name" value="LOG"/>
</dbReference>
<comment type="similarity">
    <text evidence="2 3">Belongs to the LOG family.</text>
</comment>
<evidence type="ECO:0000256" key="2">
    <source>
        <dbReference type="ARBA" id="ARBA00006763"/>
    </source>
</evidence>
<sequence length="193" mass="21287">MKSISVFCGSTMGNDPVFKQEAYALGQTLAGKGIRLVYGGGKSGLMGAAAAGALDAGGEVVGVIPEFLMEKEETHHGLTELIVTQNMHERKLILNEKADGFIAMPGGFGTLEELFEIITWLQLGLHNKPVGVLNTKGYYDHLFALLDHMVLNELLKPDNRKRLLKHNDINELIITMQEWPSGDFQSRIHEDQL</sequence>
<protein>
    <recommendedName>
        <fullName evidence="3">Cytokinin riboside 5'-monophosphate phosphoribohydrolase</fullName>
        <ecNumber evidence="3">3.2.2.n1</ecNumber>
    </recommendedName>
</protein>
<keyword evidence="3" id="KW-0378">Hydrolase</keyword>
<gene>
    <name evidence="4" type="ORF">E7Z59_10445</name>
</gene>
<dbReference type="AlphaFoldDB" id="A0A4V3UY96"/>
<dbReference type="InterPro" id="IPR031100">
    <property type="entry name" value="LOG_fam"/>
</dbReference>
<keyword evidence="3" id="KW-0203">Cytokinin biosynthesis</keyword>
<keyword evidence="5" id="KW-1185">Reference proteome</keyword>